<keyword evidence="9" id="KW-0732">Signal</keyword>
<dbReference type="Pfam" id="PF00082">
    <property type="entry name" value="Peptidase_S8"/>
    <property type="match status" value="1"/>
</dbReference>
<dbReference type="PANTHER" id="PTHR43806">
    <property type="entry name" value="PEPTIDASE S8"/>
    <property type="match status" value="1"/>
</dbReference>
<dbReference type="InterPro" id="IPR054399">
    <property type="entry name" value="Fervidolysin-like_N_prodom"/>
</dbReference>
<keyword evidence="5 7" id="KW-0378">Hydrolase</keyword>
<evidence type="ECO:0000256" key="4">
    <source>
        <dbReference type="ARBA" id="ARBA00022670"/>
    </source>
</evidence>
<dbReference type="Gene3D" id="3.40.50.200">
    <property type="entry name" value="Peptidase S8/S53 domain"/>
    <property type="match status" value="1"/>
</dbReference>
<keyword evidence="13" id="KW-1185">Reference proteome</keyword>
<dbReference type="PROSITE" id="PS00137">
    <property type="entry name" value="SUBTILASE_HIS"/>
    <property type="match status" value="1"/>
</dbReference>
<evidence type="ECO:0000256" key="3">
    <source>
        <dbReference type="ARBA" id="ARBA00022525"/>
    </source>
</evidence>
<keyword evidence="4 7" id="KW-0645">Protease</keyword>
<dbReference type="GO" id="GO:0006508">
    <property type="term" value="P:proteolysis"/>
    <property type="evidence" value="ECO:0007669"/>
    <property type="project" value="UniProtKB-KW"/>
</dbReference>
<evidence type="ECO:0000313" key="13">
    <source>
        <dbReference type="Proteomes" id="UP000503088"/>
    </source>
</evidence>
<dbReference type="InterPro" id="IPR022398">
    <property type="entry name" value="Peptidase_S8_His-AS"/>
</dbReference>
<evidence type="ECO:0000256" key="6">
    <source>
        <dbReference type="ARBA" id="ARBA00022825"/>
    </source>
</evidence>
<dbReference type="SUPFAM" id="SSF52743">
    <property type="entry name" value="Subtilisin-like"/>
    <property type="match status" value="1"/>
</dbReference>
<dbReference type="EMBL" id="CP048104">
    <property type="protein sequence ID" value="QKG84016.1"/>
    <property type="molecule type" value="Genomic_DNA"/>
</dbReference>
<dbReference type="InterPro" id="IPR023827">
    <property type="entry name" value="Peptidase_S8_Asp-AS"/>
</dbReference>
<accession>A0A7D4C5S1</accession>
<dbReference type="PROSITE" id="PS00138">
    <property type="entry name" value="SUBTILASE_SER"/>
    <property type="match status" value="1"/>
</dbReference>
<feature type="active site" description="Charge relay system" evidence="7">
    <location>
        <position position="184"/>
    </location>
</feature>
<dbReference type="Gene3D" id="3.30.70.80">
    <property type="entry name" value="Peptidase S8 propeptide/proteinase inhibitor I9"/>
    <property type="match status" value="1"/>
</dbReference>
<dbReference type="Pfam" id="PF22148">
    <property type="entry name" value="Fervidolysin_NPro-like"/>
    <property type="match status" value="1"/>
</dbReference>
<dbReference type="InterPro" id="IPR037045">
    <property type="entry name" value="S8pro/Inhibitor_I9_sf"/>
</dbReference>
<keyword evidence="6 7" id="KW-0720">Serine protease</keyword>
<comment type="similarity">
    <text evidence="2 7 8">Belongs to the peptidase S8 family.</text>
</comment>
<dbReference type="CDD" id="cd07484">
    <property type="entry name" value="Peptidases_S8_Thermitase_like"/>
    <property type="match status" value="1"/>
</dbReference>
<comment type="subcellular location">
    <subcellularLocation>
        <location evidence="1">Secreted</location>
    </subcellularLocation>
</comment>
<evidence type="ECO:0000256" key="9">
    <source>
        <dbReference type="SAM" id="SignalP"/>
    </source>
</evidence>
<dbReference type="GO" id="GO:0005576">
    <property type="term" value="C:extracellular region"/>
    <property type="evidence" value="ECO:0007669"/>
    <property type="project" value="UniProtKB-SubCell"/>
</dbReference>
<evidence type="ECO:0000259" key="11">
    <source>
        <dbReference type="Pfam" id="PF22148"/>
    </source>
</evidence>
<gene>
    <name evidence="12" type="ORF">GXN76_05715</name>
</gene>
<dbReference type="InterPro" id="IPR000209">
    <property type="entry name" value="Peptidase_S8/S53_dom"/>
</dbReference>
<dbReference type="InterPro" id="IPR034084">
    <property type="entry name" value="Thermitase-like_dom"/>
</dbReference>
<dbReference type="InterPro" id="IPR023828">
    <property type="entry name" value="Peptidase_S8_Ser-AS"/>
</dbReference>
<proteinExistence type="inferred from homology"/>
<name>A0A7D4C5S1_9BACL</name>
<dbReference type="GO" id="GO:0004252">
    <property type="term" value="F:serine-type endopeptidase activity"/>
    <property type="evidence" value="ECO:0007669"/>
    <property type="project" value="UniProtKB-UniRule"/>
</dbReference>
<evidence type="ECO:0000256" key="7">
    <source>
        <dbReference type="PROSITE-ProRule" id="PRU01240"/>
    </source>
</evidence>
<dbReference type="Proteomes" id="UP000503088">
    <property type="component" value="Chromosome"/>
</dbReference>
<dbReference type="InterPro" id="IPR050131">
    <property type="entry name" value="Peptidase_S8_subtilisin-like"/>
</dbReference>
<reference evidence="12 13" key="1">
    <citation type="submission" date="2020-01" db="EMBL/GenBank/DDBJ databases">
        <authorList>
            <person name="Gulvik C.A."/>
            <person name="Batra D.G."/>
        </authorList>
    </citation>
    <scope>NUCLEOTIDE SEQUENCE [LARGE SCALE GENOMIC DNA]</scope>
    <source>
        <strain evidence="12 13">W9323</strain>
    </source>
</reference>
<evidence type="ECO:0000259" key="10">
    <source>
        <dbReference type="Pfam" id="PF00082"/>
    </source>
</evidence>
<feature type="domain" description="Fervidolysin-like N-terminal prodomain" evidence="11">
    <location>
        <begin position="28"/>
        <end position="107"/>
    </location>
</feature>
<feature type="signal peptide" evidence="9">
    <location>
        <begin position="1"/>
        <end position="27"/>
    </location>
</feature>
<evidence type="ECO:0000256" key="2">
    <source>
        <dbReference type="ARBA" id="ARBA00011073"/>
    </source>
</evidence>
<sequence length="393" mass="41646">MFVKRSLLLSLAFILAIAMMVPLSAEATPDQKATEADAPYVKDELIVKFKKGTANKAKTSLHGNQNAKVVSKNEKVGFEVVKLKDQSVKSAMKKYENNPNVDYVEPNHIVKIDWVPNDPAYSQQYALPKVKAPQAWDVTRGSSNVRIAIVDTGVQADHPDLQGKVVKGYDFVDRDWDPNDGNGHGTHCAGIAAAVTNNGIGMAGMAPNATIYAVRVLNNSGSGTWADVANGITHAADNADVVSLSLGGTASSTTLQQAVDYAWNKGAVVVAAAGNAGTSSPHYPAYYSNAIAVAATDSNDQKASFSTYGSWVDVAAPGVSIYSTYPTSRYTNLSGTSMATPYVAGLAGLLKSQNRSASNIRNAIQNSADPITGTGSYWKYGRINALNAVNYTR</sequence>
<evidence type="ECO:0000256" key="1">
    <source>
        <dbReference type="ARBA" id="ARBA00004613"/>
    </source>
</evidence>
<feature type="active site" description="Charge relay system" evidence="7">
    <location>
        <position position="151"/>
    </location>
</feature>
<evidence type="ECO:0000256" key="8">
    <source>
        <dbReference type="RuleBase" id="RU003355"/>
    </source>
</evidence>
<dbReference type="PANTHER" id="PTHR43806:SF11">
    <property type="entry name" value="CEREVISIN-RELATED"/>
    <property type="match status" value="1"/>
</dbReference>
<keyword evidence="3" id="KW-0964">Secreted</keyword>
<dbReference type="InterPro" id="IPR036852">
    <property type="entry name" value="Peptidase_S8/S53_dom_sf"/>
</dbReference>
<dbReference type="PRINTS" id="PR00723">
    <property type="entry name" value="SUBTILISIN"/>
</dbReference>
<dbReference type="PROSITE" id="PS51892">
    <property type="entry name" value="SUBTILASE"/>
    <property type="match status" value="1"/>
</dbReference>
<dbReference type="InterPro" id="IPR015500">
    <property type="entry name" value="Peptidase_S8_subtilisin-rel"/>
</dbReference>
<evidence type="ECO:0000313" key="12">
    <source>
        <dbReference type="EMBL" id="QKG84016.1"/>
    </source>
</evidence>
<dbReference type="AlphaFoldDB" id="A0A7D4C5S1"/>
<dbReference type="PROSITE" id="PS00136">
    <property type="entry name" value="SUBTILASE_ASP"/>
    <property type="match status" value="1"/>
</dbReference>
<dbReference type="KEGG" id="kpul:GXN76_05715"/>
<evidence type="ECO:0000256" key="5">
    <source>
        <dbReference type="ARBA" id="ARBA00022801"/>
    </source>
</evidence>
<feature type="domain" description="Peptidase S8/S53" evidence="10">
    <location>
        <begin position="143"/>
        <end position="370"/>
    </location>
</feature>
<organism evidence="12 13">
    <name type="scientific">Kroppenstedtia pulmonis</name>
    <dbReference type="NCBI Taxonomy" id="1380685"/>
    <lineage>
        <taxon>Bacteria</taxon>
        <taxon>Bacillati</taxon>
        <taxon>Bacillota</taxon>
        <taxon>Bacilli</taxon>
        <taxon>Bacillales</taxon>
        <taxon>Thermoactinomycetaceae</taxon>
        <taxon>Kroppenstedtia</taxon>
    </lineage>
</organism>
<protein>
    <submittedName>
        <fullName evidence="12">Peptidase S8</fullName>
    </submittedName>
</protein>
<feature type="chain" id="PRO_5028972162" evidence="9">
    <location>
        <begin position="28"/>
        <end position="393"/>
    </location>
</feature>
<feature type="active site" description="Charge relay system" evidence="7">
    <location>
        <position position="337"/>
    </location>
</feature>